<proteinExistence type="predicted"/>
<evidence type="ECO:0000313" key="1">
    <source>
        <dbReference type="EMBL" id="GIJ83333.1"/>
    </source>
</evidence>
<dbReference type="GeneID" id="67000764"/>
<organism evidence="1 2">
    <name type="scientific">Aspergillus pseudoviridinutans</name>
    <dbReference type="NCBI Taxonomy" id="1517512"/>
    <lineage>
        <taxon>Eukaryota</taxon>
        <taxon>Fungi</taxon>
        <taxon>Dikarya</taxon>
        <taxon>Ascomycota</taxon>
        <taxon>Pezizomycotina</taxon>
        <taxon>Eurotiomycetes</taxon>
        <taxon>Eurotiomycetidae</taxon>
        <taxon>Eurotiales</taxon>
        <taxon>Aspergillaceae</taxon>
        <taxon>Aspergillus</taxon>
        <taxon>Aspergillus subgen. Fumigati</taxon>
    </lineage>
</organism>
<dbReference type="Proteomes" id="UP001043456">
    <property type="component" value="Unassembled WGS sequence"/>
</dbReference>
<reference evidence="1 2" key="1">
    <citation type="submission" date="2018-10" db="EMBL/GenBank/DDBJ databases">
        <title>Pan-genome distribution and transcriptional activeness of fungal secondary metabolism genes in Aspergillus section Fumigati.</title>
        <authorList>
            <person name="Takahashi H."/>
            <person name="Umemura M."/>
            <person name="Ninomiya A."/>
            <person name="Kusuya Y."/>
            <person name="Urayama S."/>
            <person name="Shimizu M."/>
            <person name="Watanabe A."/>
            <person name="Kamei K."/>
            <person name="Yaguchi T."/>
            <person name="Hagiwara D."/>
        </authorList>
    </citation>
    <scope>NUCLEOTIDE SEQUENCE [LARGE SCALE GENOMIC DNA]</scope>
    <source>
        <strain evidence="1 2">IFM 55266</strain>
    </source>
</reference>
<dbReference type="AlphaFoldDB" id="A0A9P3ERT6"/>
<comment type="caution">
    <text evidence="1">The sequence shown here is derived from an EMBL/GenBank/DDBJ whole genome shotgun (WGS) entry which is preliminary data.</text>
</comment>
<dbReference type="EMBL" id="BHVY01000002">
    <property type="protein sequence ID" value="GIJ83333.1"/>
    <property type="molecule type" value="Genomic_DNA"/>
</dbReference>
<keyword evidence="2" id="KW-1185">Reference proteome</keyword>
<evidence type="ECO:0000313" key="2">
    <source>
        <dbReference type="Proteomes" id="UP001043456"/>
    </source>
</evidence>
<dbReference type="RefSeq" id="XP_043154080.1">
    <property type="nucleotide sequence ID" value="XM_043298145.1"/>
</dbReference>
<accession>A0A9P3ERT6</accession>
<name>A0A9P3ERT6_9EURO</name>
<dbReference type="OrthoDB" id="4473674at2759"/>
<sequence>MTWDFSYLAKSGLFSRPPKSKPREAEKHVLDAGSAPIPMHEANQDGPFHDEQGAPMILHHSWVPINKNEGTANLAESWGSNVSSSEKQQLLKTYEESFDDYRTVKRELVHSFSKEA</sequence>
<gene>
    <name evidence="1" type="ORF">Asppvi_002152</name>
</gene>
<protein>
    <submittedName>
        <fullName evidence="1">Uncharacterized protein</fullName>
    </submittedName>
</protein>